<dbReference type="EMBL" id="BTSY01000001">
    <property type="protein sequence ID" value="GMT08792.1"/>
    <property type="molecule type" value="Genomic_DNA"/>
</dbReference>
<reference evidence="1" key="1">
    <citation type="submission" date="2023-10" db="EMBL/GenBank/DDBJ databases">
        <title>Genome assembly of Pristionchus species.</title>
        <authorList>
            <person name="Yoshida K."/>
            <person name="Sommer R.J."/>
        </authorList>
    </citation>
    <scope>NUCLEOTIDE SEQUENCE</scope>
    <source>
        <strain evidence="1">RS5133</strain>
    </source>
</reference>
<organism evidence="1 2">
    <name type="scientific">Pristionchus fissidentatus</name>
    <dbReference type="NCBI Taxonomy" id="1538716"/>
    <lineage>
        <taxon>Eukaryota</taxon>
        <taxon>Metazoa</taxon>
        <taxon>Ecdysozoa</taxon>
        <taxon>Nematoda</taxon>
        <taxon>Chromadorea</taxon>
        <taxon>Rhabditida</taxon>
        <taxon>Rhabditina</taxon>
        <taxon>Diplogasteromorpha</taxon>
        <taxon>Diplogasteroidea</taxon>
        <taxon>Neodiplogasteridae</taxon>
        <taxon>Pristionchus</taxon>
    </lineage>
</organism>
<dbReference type="GO" id="GO:0006751">
    <property type="term" value="P:glutathione catabolic process"/>
    <property type="evidence" value="ECO:0007669"/>
    <property type="project" value="InterPro"/>
</dbReference>
<evidence type="ECO:0000313" key="1">
    <source>
        <dbReference type="EMBL" id="GMT08792.1"/>
    </source>
</evidence>
<dbReference type="Pfam" id="PF01019">
    <property type="entry name" value="G_glu_transpept"/>
    <property type="match status" value="1"/>
</dbReference>
<dbReference type="PANTHER" id="PTHR11686:SF9">
    <property type="entry name" value="RE13973P"/>
    <property type="match status" value="1"/>
</dbReference>
<comment type="caution">
    <text evidence="1">The sequence shown here is derived from an EMBL/GenBank/DDBJ whole genome shotgun (WGS) entry which is preliminary data.</text>
</comment>
<name>A0AAV5UQD9_9BILA</name>
<evidence type="ECO:0008006" key="3">
    <source>
        <dbReference type="Google" id="ProtNLM"/>
    </source>
</evidence>
<dbReference type="Proteomes" id="UP001432322">
    <property type="component" value="Unassembled WGS sequence"/>
</dbReference>
<protein>
    <recommendedName>
        <fullName evidence="3">Gamma-glutamyltransferase</fullName>
    </recommendedName>
</protein>
<keyword evidence="2" id="KW-1185">Reference proteome</keyword>
<dbReference type="InterPro" id="IPR029055">
    <property type="entry name" value="Ntn_hydrolases_N"/>
</dbReference>
<dbReference type="GO" id="GO:0036374">
    <property type="term" value="F:glutathione hydrolase activity"/>
    <property type="evidence" value="ECO:0007669"/>
    <property type="project" value="InterPro"/>
</dbReference>
<dbReference type="AlphaFoldDB" id="A0AAV5UQD9"/>
<dbReference type="SUPFAM" id="SSF56235">
    <property type="entry name" value="N-terminal nucleophile aminohydrolases (Ntn hydrolases)"/>
    <property type="match status" value="1"/>
</dbReference>
<dbReference type="PANTHER" id="PTHR11686">
    <property type="entry name" value="GAMMA GLUTAMYL TRANSPEPTIDASE"/>
    <property type="match status" value="1"/>
</dbReference>
<accession>A0AAV5UQD9</accession>
<feature type="non-terminal residue" evidence="1">
    <location>
        <position position="1"/>
    </location>
</feature>
<proteinExistence type="predicted"/>
<sequence length="70" mass="7121">SHTMLAKFKKAAVASDHGICSEIGRSILTRGGNAVDATIATLLCVGVVNPHMSGIGGGFIMTVIRPRSAG</sequence>
<gene>
    <name evidence="1" type="ORF">PFISCL1PPCAC_89</name>
</gene>
<evidence type="ECO:0000313" key="2">
    <source>
        <dbReference type="Proteomes" id="UP001432322"/>
    </source>
</evidence>
<dbReference type="GO" id="GO:0005886">
    <property type="term" value="C:plasma membrane"/>
    <property type="evidence" value="ECO:0007669"/>
    <property type="project" value="TreeGrafter"/>
</dbReference>
<dbReference type="InterPro" id="IPR000101">
    <property type="entry name" value="GGT_peptidase"/>
</dbReference>